<gene>
    <name evidence="7" type="ORF">BDV96DRAFT_547912</name>
</gene>
<dbReference type="InterPro" id="IPR036188">
    <property type="entry name" value="FAD/NAD-bd_sf"/>
</dbReference>
<comment type="similarity">
    <text evidence="1 3">Belongs to the GMC oxidoreductase family.</text>
</comment>
<feature type="signal peptide" evidence="4">
    <location>
        <begin position="1"/>
        <end position="16"/>
    </location>
</feature>
<dbReference type="Pfam" id="PF05199">
    <property type="entry name" value="GMC_oxred_C"/>
    <property type="match status" value="1"/>
</dbReference>
<keyword evidence="8" id="KW-1185">Reference proteome</keyword>
<feature type="chain" id="PRO_5025676117" description="Glucose-methanol-choline oxidoreductase N-terminal domain-containing protein" evidence="4">
    <location>
        <begin position="17"/>
        <end position="625"/>
    </location>
</feature>
<dbReference type="GO" id="GO:0050660">
    <property type="term" value="F:flavin adenine dinucleotide binding"/>
    <property type="evidence" value="ECO:0007669"/>
    <property type="project" value="InterPro"/>
</dbReference>
<keyword evidence="2 3" id="KW-0274">FAD</keyword>
<dbReference type="InterPro" id="IPR007867">
    <property type="entry name" value="GMC_OxRtase_C"/>
</dbReference>
<dbReference type="InterPro" id="IPR012132">
    <property type="entry name" value="GMC_OxRdtase"/>
</dbReference>
<reference evidence="7" key="1">
    <citation type="journal article" date="2020" name="Stud. Mycol.">
        <title>101 Dothideomycetes genomes: a test case for predicting lifestyles and emergence of pathogens.</title>
        <authorList>
            <person name="Haridas S."/>
            <person name="Albert R."/>
            <person name="Binder M."/>
            <person name="Bloem J."/>
            <person name="Labutti K."/>
            <person name="Salamov A."/>
            <person name="Andreopoulos B."/>
            <person name="Baker S."/>
            <person name="Barry K."/>
            <person name="Bills G."/>
            <person name="Bluhm B."/>
            <person name="Cannon C."/>
            <person name="Castanera R."/>
            <person name="Culley D."/>
            <person name="Daum C."/>
            <person name="Ezra D."/>
            <person name="Gonzalez J."/>
            <person name="Henrissat B."/>
            <person name="Kuo A."/>
            <person name="Liang C."/>
            <person name="Lipzen A."/>
            <person name="Lutzoni F."/>
            <person name="Magnuson J."/>
            <person name="Mondo S."/>
            <person name="Nolan M."/>
            <person name="Ohm R."/>
            <person name="Pangilinan J."/>
            <person name="Park H.-J."/>
            <person name="Ramirez L."/>
            <person name="Alfaro M."/>
            <person name="Sun H."/>
            <person name="Tritt A."/>
            <person name="Yoshinaga Y."/>
            <person name="Zwiers L.-H."/>
            <person name="Turgeon B."/>
            <person name="Goodwin S."/>
            <person name="Spatafora J."/>
            <person name="Crous P."/>
            <person name="Grigoriev I."/>
        </authorList>
    </citation>
    <scope>NUCLEOTIDE SEQUENCE</scope>
    <source>
        <strain evidence="7">CBS 627.86</strain>
    </source>
</reference>
<dbReference type="SUPFAM" id="SSF54373">
    <property type="entry name" value="FAD-linked reductases, C-terminal domain"/>
    <property type="match status" value="1"/>
</dbReference>
<dbReference type="PANTHER" id="PTHR11552">
    <property type="entry name" value="GLUCOSE-METHANOL-CHOLINE GMC OXIDOREDUCTASE"/>
    <property type="match status" value="1"/>
</dbReference>
<keyword evidence="3" id="KW-0285">Flavoprotein</keyword>
<protein>
    <recommendedName>
        <fullName evidence="5 6">Glucose-methanol-choline oxidoreductase N-terminal domain-containing protein</fullName>
    </recommendedName>
</protein>
<dbReference type="GO" id="GO:0016614">
    <property type="term" value="F:oxidoreductase activity, acting on CH-OH group of donors"/>
    <property type="evidence" value="ECO:0007669"/>
    <property type="project" value="InterPro"/>
</dbReference>
<dbReference type="Proteomes" id="UP000799770">
    <property type="component" value="Unassembled WGS sequence"/>
</dbReference>
<dbReference type="Pfam" id="PF00732">
    <property type="entry name" value="GMC_oxred_N"/>
    <property type="match status" value="1"/>
</dbReference>
<feature type="binding site" evidence="2">
    <location>
        <position position="265"/>
    </location>
    <ligand>
        <name>FAD</name>
        <dbReference type="ChEBI" id="CHEBI:57692"/>
    </ligand>
</feature>
<dbReference type="PROSITE" id="PS00623">
    <property type="entry name" value="GMC_OXRED_1"/>
    <property type="match status" value="1"/>
</dbReference>
<feature type="domain" description="Glucose-methanol-choline oxidoreductase N-terminal" evidence="5">
    <location>
        <begin position="111"/>
        <end position="134"/>
    </location>
</feature>
<evidence type="ECO:0000259" key="5">
    <source>
        <dbReference type="PROSITE" id="PS00623"/>
    </source>
</evidence>
<keyword evidence="4" id="KW-0732">Signal</keyword>
<name>A0A6A5Z3D8_9PLEO</name>
<organism evidence="7 8">
    <name type="scientific">Lophiotrema nucula</name>
    <dbReference type="NCBI Taxonomy" id="690887"/>
    <lineage>
        <taxon>Eukaryota</taxon>
        <taxon>Fungi</taxon>
        <taxon>Dikarya</taxon>
        <taxon>Ascomycota</taxon>
        <taxon>Pezizomycotina</taxon>
        <taxon>Dothideomycetes</taxon>
        <taxon>Pleosporomycetidae</taxon>
        <taxon>Pleosporales</taxon>
        <taxon>Lophiotremataceae</taxon>
        <taxon>Lophiotrema</taxon>
    </lineage>
</organism>
<dbReference type="AlphaFoldDB" id="A0A6A5Z3D8"/>
<feature type="binding site" evidence="2">
    <location>
        <begin position="45"/>
        <end position="46"/>
    </location>
    <ligand>
        <name>FAD</name>
        <dbReference type="ChEBI" id="CHEBI:57692"/>
    </ligand>
</feature>
<dbReference type="EMBL" id="ML977326">
    <property type="protein sequence ID" value="KAF2113915.1"/>
    <property type="molecule type" value="Genomic_DNA"/>
</dbReference>
<dbReference type="SUPFAM" id="SSF51905">
    <property type="entry name" value="FAD/NAD(P)-binding domain"/>
    <property type="match status" value="1"/>
</dbReference>
<dbReference type="PIRSF" id="PIRSF000137">
    <property type="entry name" value="Alcohol_oxidase"/>
    <property type="match status" value="1"/>
</dbReference>
<sequence>MKTLTLLLSILALANAYPSSHGFATIIQRDQLKKEYDYVIAGGGTSGLTVGDRLSEDGKYSVLVIEYGILDNNPDILSGGVNKAMDPSREFVISSVPQPHLNNRTVEVVVGKLVGGSSGVNGLQFFRGMKEEYDLWAEIGGKGSDWDWNGLLPYFKKGIHFVPPYDYLAQDFNISWDLSAWGQDKDTRIFAGYPNYLYPELKTYYDAMAAYPGMPIPKDGNAGTGGLYYYPTQMDPKTYTRSYARTGHWDGISRSNYHLLTSSQVTKIVFNGNRATGLTFRPVNSSSTTTPPTTVTARKEVILALGTIHTPQILELSGIGSKSILSAAGIKTKVDLPGVGENFQDHGFFYNISWAFATPPPIPAVNSSGDPASALSFNCGAVVGLPIFTTAKKTEDLYRSFKAQSPSRYLAPGTHPDVVAGFAAQKHAFEKIFRSENTAWMWIVLLGVPFFNPVMQHPMSRGSIHINTTTPTAEPVVDYRAFSNPVDIAVTVEIVKFLRRYMTSEFWAAYGPIEFSPGAQIESDEQIAAWLRGIYVPSVYHPVGTCAKMPRHLGGVVDEELLVYGVEGLSVVDASVMPVIPGAPTTMTVYAVAEKVCLCVICFLWGRKGKGGAFMEIEDEVQSRN</sequence>
<proteinExistence type="inferred from homology"/>
<evidence type="ECO:0000313" key="8">
    <source>
        <dbReference type="Proteomes" id="UP000799770"/>
    </source>
</evidence>
<dbReference type="PANTHER" id="PTHR11552:SF115">
    <property type="entry name" value="DEHYDROGENASE XPTC-RELATED"/>
    <property type="match status" value="1"/>
</dbReference>
<dbReference type="Gene3D" id="3.50.50.60">
    <property type="entry name" value="FAD/NAD(P)-binding domain"/>
    <property type="match status" value="1"/>
</dbReference>
<evidence type="ECO:0000313" key="7">
    <source>
        <dbReference type="EMBL" id="KAF2113915.1"/>
    </source>
</evidence>
<evidence type="ECO:0000259" key="6">
    <source>
        <dbReference type="PROSITE" id="PS00624"/>
    </source>
</evidence>
<evidence type="ECO:0000256" key="1">
    <source>
        <dbReference type="ARBA" id="ARBA00010790"/>
    </source>
</evidence>
<evidence type="ECO:0000256" key="2">
    <source>
        <dbReference type="PIRSR" id="PIRSR000137-2"/>
    </source>
</evidence>
<dbReference type="PROSITE" id="PS00624">
    <property type="entry name" value="GMC_OXRED_2"/>
    <property type="match status" value="1"/>
</dbReference>
<evidence type="ECO:0000256" key="3">
    <source>
        <dbReference type="RuleBase" id="RU003968"/>
    </source>
</evidence>
<feature type="domain" description="Glucose-methanol-choline oxidoreductase N-terminal" evidence="6">
    <location>
        <begin position="306"/>
        <end position="320"/>
    </location>
</feature>
<accession>A0A6A5Z3D8</accession>
<dbReference type="GO" id="GO:0044550">
    <property type="term" value="P:secondary metabolite biosynthetic process"/>
    <property type="evidence" value="ECO:0007669"/>
    <property type="project" value="TreeGrafter"/>
</dbReference>
<dbReference type="Gene3D" id="3.30.560.10">
    <property type="entry name" value="Glucose Oxidase, domain 3"/>
    <property type="match status" value="1"/>
</dbReference>
<dbReference type="OrthoDB" id="269227at2759"/>
<dbReference type="InterPro" id="IPR000172">
    <property type="entry name" value="GMC_OxRdtase_N"/>
</dbReference>
<evidence type="ECO:0000256" key="4">
    <source>
        <dbReference type="SAM" id="SignalP"/>
    </source>
</evidence>
<comment type="cofactor">
    <cofactor evidence="2">
        <name>FAD</name>
        <dbReference type="ChEBI" id="CHEBI:57692"/>
    </cofactor>
</comment>